<dbReference type="InterPro" id="IPR040605">
    <property type="entry name" value="Glyco_hydro2_dom5"/>
</dbReference>
<evidence type="ECO:0000256" key="2">
    <source>
        <dbReference type="ARBA" id="ARBA00022801"/>
    </source>
</evidence>
<dbReference type="PRINTS" id="PR00132">
    <property type="entry name" value="GLHYDRLASE2"/>
</dbReference>
<dbReference type="InterPro" id="IPR008979">
    <property type="entry name" value="Galactose-bd-like_sf"/>
</dbReference>
<dbReference type="InterPro" id="IPR023232">
    <property type="entry name" value="Glyco_hydro_2_AS"/>
</dbReference>
<dbReference type="InterPro" id="IPR051913">
    <property type="entry name" value="GH2_Domain-Containing"/>
</dbReference>
<dbReference type="Pfam" id="PF02836">
    <property type="entry name" value="Glyco_hydro_2_C"/>
    <property type="match status" value="1"/>
</dbReference>
<feature type="domain" description="Glycosyl hydrolases family 2 sugar binding" evidence="6">
    <location>
        <begin position="94"/>
        <end position="186"/>
    </location>
</feature>
<reference evidence="9 10" key="1">
    <citation type="submission" date="2019-02" db="EMBL/GenBank/DDBJ databases">
        <title>Deep-cultivation of Planctomycetes and their phenomic and genomic characterization uncovers novel biology.</title>
        <authorList>
            <person name="Wiegand S."/>
            <person name="Jogler M."/>
            <person name="Boedeker C."/>
            <person name="Pinto D."/>
            <person name="Vollmers J."/>
            <person name="Rivas-Marin E."/>
            <person name="Kohn T."/>
            <person name="Peeters S.H."/>
            <person name="Heuer A."/>
            <person name="Rast P."/>
            <person name="Oberbeckmann S."/>
            <person name="Bunk B."/>
            <person name="Jeske O."/>
            <person name="Meyerdierks A."/>
            <person name="Storesund J.E."/>
            <person name="Kallscheuer N."/>
            <person name="Luecker S."/>
            <person name="Lage O.M."/>
            <person name="Pohl T."/>
            <person name="Merkel B.J."/>
            <person name="Hornburger P."/>
            <person name="Mueller R.-W."/>
            <person name="Bruemmer F."/>
            <person name="Labrenz M."/>
            <person name="Spormann A.M."/>
            <person name="Op Den Camp H."/>
            <person name="Overmann J."/>
            <person name="Amann R."/>
            <person name="Jetten M.S.M."/>
            <person name="Mascher T."/>
            <person name="Medema M.H."/>
            <person name="Devos D.P."/>
            <person name="Kaster A.-K."/>
            <person name="Ovreas L."/>
            <person name="Rohde M."/>
            <person name="Galperin M.Y."/>
            <person name="Jogler C."/>
        </authorList>
    </citation>
    <scope>NUCLEOTIDE SEQUENCE [LARGE SCALE GENOMIC DNA]</scope>
    <source>
        <strain evidence="9 10">Pla144</strain>
    </source>
</reference>
<dbReference type="InterPro" id="IPR006103">
    <property type="entry name" value="Glyco_hydro_2_cat"/>
</dbReference>
<dbReference type="GO" id="GO:0005975">
    <property type="term" value="P:carbohydrate metabolic process"/>
    <property type="evidence" value="ECO:0007669"/>
    <property type="project" value="InterPro"/>
</dbReference>
<dbReference type="GO" id="GO:0004565">
    <property type="term" value="F:beta-galactosidase activity"/>
    <property type="evidence" value="ECO:0007669"/>
    <property type="project" value="UniProtKB-EC"/>
</dbReference>
<sequence>MQISNIRLNMFSPAALRGLALCCMWSYLAGTSIARERNPLDADWKFRLSEKPDLLETGSDASNWQTVQLPHDWSIELPTDPKAFSAGGGGFFPTGIGWYRREFIAPEDWRDQRVGVEFDGVYENADVWINDVLLGKHPYGYTPFQYDLTPHLNFGEKNTLAVRVDNSEQPNSRWYSGSGIYRHVWLNVTEPVHIDDRKISIKTERASDKEALLAIEATVLNDTSEKKSIELVVEILDPGDHVVASATIHISVEPHNHSALVQNLAISQPHLWSLDSPKLYSARFRIVSGDRQIDALEIPFGIRTIEVSASQGFLLNGKPVLLCGANVHHDNGPLGAAAFDRAETRKVEILKAAGFNAVRTSHNPPSKAYLAACDRLGLLVVDEAFDGWAAKKNPNDYGTVFHDWWQRDLTAMIQRDRNHPSVVMWSIGNEVYERGKPEGLAIAKAMTKQIKELDSSRPITAGINGLGESGDWSQLDPLFDTLDVAGVNYELHRHEEDHRRSPSRVIMSAESYPQNAFACWNAAAKSSYVIGDFVWSGFDYLGESGIGRVFASDEEVLPHWEGSHFPWHGANCGEIDITGWRKPLSHYRNIVWDSGEKLYMAVVAPAPNKQDWQPSAWAQLPAIPSWTWPGNEGKELTVEVYSRYPIVRLYLNEKLIGEKPTSLENEFRAEFKVLYEQGTLKAVGVSNGSVKEEMLFTTAGKPTGIRLLPDRRTISADGQDLCFVAAEVIDDEGRLCPQSCALVEYQIGGNGSLAAIGSGDLSTLQTYSANPRSVFLGRAMVVIRSTEEQGPILLEASSPGLKSAKVELRSSNQ</sequence>
<dbReference type="PROSITE" id="PS00608">
    <property type="entry name" value="GLYCOSYL_HYDROL_F2_2"/>
    <property type="match status" value="1"/>
</dbReference>
<name>A0A5C6CXF3_9BACT</name>
<dbReference type="SUPFAM" id="SSF49785">
    <property type="entry name" value="Galactose-binding domain-like"/>
    <property type="match status" value="1"/>
</dbReference>
<dbReference type="Pfam" id="PF02837">
    <property type="entry name" value="Glyco_hydro_2_N"/>
    <property type="match status" value="1"/>
</dbReference>
<evidence type="ECO:0000259" key="5">
    <source>
        <dbReference type="Pfam" id="PF02836"/>
    </source>
</evidence>
<evidence type="ECO:0000256" key="1">
    <source>
        <dbReference type="ARBA" id="ARBA00007401"/>
    </source>
</evidence>
<dbReference type="InterPro" id="IPR006101">
    <property type="entry name" value="Glyco_hydro_2"/>
</dbReference>
<dbReference type="Gene3D" id="3.20.20.80">
    <property type="entry name" value="Glycosidases"/>
    <property type="match status" value="1"/>
</dbReference>
<evidence type="ECO:0000313" key="9">
    <source>
        <dbReference type="EMBL" id="TWU27716.1"/>
    </source>
</evidence>
<feature type="domain" description="DUF4982" evidence="7">
    <location>
        <begin position="633"/>
        <end position="689"/>
    </location>
</feature>
<comment type="similarity">
    <text evidence="1">Belongs to the glycosyl hydrolase 2 family.</text>
</comment>
<protein>
    <submittedName>
        <fullName evidence="9">Beta-galactosidase</fullName>
        <ecNumber evidence="9">3.2.1.23</ecNumber>
    </submittedName>
</protein>
<dbReference type="PANTHER" id="PTHR42732:SF1">
    <property type="entry name" value="BETA-MANNOSIDASE"/>
    <property type="match status" value="1"/>
</dbReference>
<dbReference type="Pfam" id="PF18565">
    <property type="entry name" value="Glyco_hydro2_C5"/>
    <property type="match status" value="1"/>
</dbReference>
<dbReference type="EMBL" id="SJPS01000003">
    <property type="protein sequence ID" value="TWU27716.1"/>
    <property type="molecule type" value="Genomic_DNA"/>
</dbReference>
<dbReference type="Pfam" id="PF00703">
    <property type="entry name" value="Glyco_hydro_2"/>
    <property type="match status" value="1"/>
</dbReference>
<comment type="caution">
    <text evidence="9">The sequence shown here is derived from an EMBL/GenBank/DDBJ whole genome shotgun (WGS) entry which is preliminary data.</text>
</comment>
<keyword evidence="10" id="KW-1185">Reference proteome</keyword>
<proteinExistence type="inferred from homology"/>
<evidence type="ECO:0000259" key="4">
    <source>
        <dbReference type="Pfam" id="PF00703"/>
    </source>
</evidence>
<keyword evidence="2 9" id="KW-0378">Hydrolase</keyword>
<dbReference type="InterPro" id="IPR006104">
    <property type="entry name" value="Glyco_hydro_2_N"/>
</dbReference>
<dbReference type="Gene3D" id="2.60.120.260">
    <property type="entry name" value="Galactose-binding domain-like"/>
    <property type="match status" value="1"/>
</dbReference>
<dbReference type="InterPro" id="IPR013783">
    <property type="entry name" value="Ig-like_fold"/>
</dbReference>
<dbReference type="Gene3D" id="2.60.40.10">
    <property type="entry name" value="Immunoglobulins"/>
    <property type="match status" value="3"/>
</dbReference>
<dbReference type="Pfam" id="PF16355">
    <property type="entry name" value="DUF4982"/>
    <property type="match status" value="1"/>
</dbReference>
<accession>A0A5C6CXF3</accession>
<feature type="domain" description="Glycoside hydrolase family 2 catalytic" evidence="5">
    <location>
        <begin position="311"/>
        <end position="461"/>
    </location>
</feature>
<dbReference type="Proteomes" id="UP000318437">
    <property type="component" value="Unassembled WGS sequence"/>
</dbReference>
<gene>
    <name evidence="9" type="primary">lacZ_5</name>
    <name evidence="9" type="ORF">Pla144_24930</name>
</gene>
<dbReference type="InterPro" id="IPR032311">
    <property type="entry name" value="DUF4982"/>
</dbReference>
<evidence type="ECO:0000259" key="6">
    <source>
        <dbReference type="Pfam" id="PF02837"/>
    </source>
</evidence>
<keyword evidence="3 9" id="KW-0326">Glycosidase</keyword>
<dbReference type="EC" id="3.2.1.23" evidence="9"/>
<evidence type="ECO:0000259" key="8">
    <source>
        <dbReference type="Pfam" id="PF18565"/>
    </source>
</evidence>
<dbReference type="InterPro" id="IPR036156">
    <property type="entry name" value="Beta-gal/glucu_dom_sf"/>
</dbReference>
<evidence type="ECO:0000256" key="3">
    <source>
        <dbReference type="ARBA" id="ARBA00023295"/>
    </source>
</evidence>
<dbReference type="PANTHER" id="PTHR42732">
    <property type="entry name" value="BETA-GALACTOSIDASE"/>
    <property type="match status" value="1"/>
</dbReference>
<dbReference type="InterPro" id="IPR006102">
    <property type="entry name" value="Ig-like_GH2"/>
</dbReference>
<dbReference type="OrthoDB" id="9762066at2"/>
<evidence type="ECO:0000259" key="7">
    <source>
        <dbReference type="Pfam" id="PF16355"/>
    </source>
</evidence>
<organism evidence="9 10">
    <name type="scientific">Bythopirellula polymerisocia</name>
    <dbReference type="NCBI Taxonomy" id="2528003"/>
    <lineage>
        <taxon>Bacteria</taxon>
        <taxon>Pseudomonadati</taxon>
        <taxon>Planctomycetota</taxon>
        <taxon>Planctomycetia</taxon>
        <taxon>Pirellulales</taxon>
        <taxon>Lacipirellulaceae</taxon>
        <taxon>Bythopirellula</taxon>
    </lineage>
</organism>
<feature type="domain" description="Glycoside hydrolase family 2" evidence="8">
    <location>
        <begin position="705"/>
        <end position="807"/>
    </location>
</feature>
<dbReference type="AlphaFoldDB" id="A0A5C6CXF3"/>
<evidence type="ECO:0000313" key="10">
    <source>
        <dbReference type="Proteomes" id="UP000318437"/>
    </source>
</evidence>
<dbReference type="SUPFAM" id="SSF49303">
    <property type="entry name" value="beta-Galactosidase/glucuronidase domain"/>
    <property type="match status" value="1"/>
</dbReference>
<dbReference type="SUPFAM" id="SSF51445">
    <property type="entry name" value="(Trans)glycosidases"/>
    <property type="match status" value="1"/>
</dbReference>
<dbReference type="InterPro" id="IPR017853">
    <property type="entry name" value="GH"/>
</dbReference>
<feature type="domain" description="Glycoside hydrolase family 2 immunoglobulin-like beta-sandwich" evidence="4">
    <location>
        <begin position="192"/>
        <end position="303"/>
    </location>
</feature>